<proteinExistence type="predicted"/>
<dbReference type="Proteomes" id="UP000004903">
    <property type="component" value="Unassembled WGS sequence"/>
</dbReference>
<accession>G5QIN8</accession>
<evidence type="ECO:0000313" key="2">
    <source>
        <dbReference type="Proteomes" id="UP000004903"/>
    </source>
</evidence>
<reference evidence="1 2" key="1">
    <citation type="journal article" date="2011" name="BMC Genomics">
        <title>Genome sequencing reveals diversification of virulence factor content and possible host adaptation in distinct subpopulations of Salmonella enterica.</title>
        <authorList>
            <person name="den Bakker H.C."/>
            <person name="Moreno Switt A.I."/>
            <person name="Govoni G."/>
            <person name="Cummings C.A."/>
            <person name="Ranieri M.L."/>
            <person name="Degoricija L."/>
            <person name="Hoelzer K."/>
            <person name="Rodriguez-Rivera L.D."/>
            <person name="Brown S."/>
            <person name="Bolchacova E."/>
            <person name="Furtado M.R."/>
            <person name="Wiedmann M."/>
        </authorList>
    </citation>
    <scope>NUCLEOTIDE SEQUENCE [LARGE SCALE GENOMIC DNA]</scope>
    <source>
        <strain evidence="1 2">A4-653</strain>
    </source>
</reference>
<gene>
    <name evidence="1" type="ORF">LTSERUB_2422</name>
</gene>
<sequence>MTAGANPAFIASQMGHETAQWCMKFTVCRLMT</sequence>
<organism evidence="1 2">
    <name type="scientific">Salmonella enterica subsp. enterica serovar Rubislaw str. A4-653</name>
    <dbReference type="NCBI Taxonomy" id="913081"/>
    <lineage>
        <taxon>Bacteria</taxon>
        <taxon>Pseudomonadati</taxon>
        <taxon>Pseudomonadota</taxon>
        <taxon>Gammaproteobacteria</taxon>
        <taxon>Enterobacterales</taxon>
        <taxon>Enterobacteriaceae</taxon>
        <taxon>Salmonella</taxon>
    </lineage>
</organism>
<comment type="caution">
    <text evidence="1">The sequence shown here is derived from an EMBL/GenBank/DDBJ whole genome shotgun (WGS) entry which is preliminary data.</text>
</comment>
<name>G5QIN8_SALRU</name>
<dbReference type="EMBL" id="AFCT01000918">
    <property type="protein sequence ID" value="EHC89332.1"/>
    <property type="molecule type" value="Genomic_DNA"/>
</dbReference>
<evidence type="ECO:0000313" key="1">
    <source>
        <dbReference type="EMBL" id="EHC89332.1"/>
    </source>
</evidence>
<dbReference type="AlphaFoldDB" id="G5QIN8"/>
<protein>
    <submittedName>
        <fullName evidence="1">Uncharacterized protein</fullName>
    </submittedName>
</protein>